<dbReference type="AlphaFoldDB" id="A0A3S8U9B7"/>
<dbReference type="KEGG" id="taw:EI545_15930"/>
<dbReference type="SUPFAM" id="SSF75011">
    <property type="entry name" value="3-carboxy-cis,cis-mucoante lactonizing enzyme"/>
    <property type="match status" value="1"/>
</dbReference>
<keyword evidence="2" id="KW-1185">Reference proteome</keyword>
<accession>A0A3S8U9B7</accession>
<sequence>MADQNTSLVNDVKRPGGVVLSAPSPAHQPGVLTDMATAHGLPERNPFLSSDIYGVTHVNPAQQNSIPYRIPLRVRIVDLGALNPVWGGPVNNATYSSAMPGYFWSVATDRVALIDARDGRWEMVADIDLPGAARRSQEALRQIVDFEYRDIDSAEAHLKTILGNEPGTVLPAGVYSLVSNKDLVYCNADTTVSAIGLVDRADVSRGLEVKAQFDTATIIPPSSVMGEEPRVGLVGMNMTYDGHVVVGALNGVSVIDAALTKGQFVSFGDDNQMATNSLAVDAGGGIYVATGSKTPRRPGVMRKLVWTGERLSADPVDGAWTAEYDGGDWPPAIKAGTGTGSTPTLMGFGEGEDKLVLITDGSNRMKLVAFWRDEIPTDARAVEGALSPRIAHQIPVRAGISEERPWLQSEQTIIVLGTGAFVVNNLIEEGHPDRIIDVLTVGPVHAPPRGVEKIVWNQTDRRFYSAWARGDVVSVSMVPLASSGAGAVFVNGYSPEDGWEVTGLDWETGKTVARTIFGQDNKGNGAYAILQFLANGDMLFNSIVGPFRIPAV</sequence>
<gene>
    <name evidence="1" type="ORF">EI545_15930</name>
</gene>
<dbReference type="OrthoDB" id="4495524at2"/>
<dbReference type="EMBL" id="CP034328">
    <property type="protein sequence ID" value="AZL60186.1"/>
    <property type="molecule type" value="Genomic_DNA"/>
</dbReference>
<protein>
    <submittedName>
        <fullName evidence="1">Uncharacterized protein</fullName>
    </submittedName>
</protein>
<dbReference type="Proteomes" id="UP000282002">
    <property type="component" value="Chromosome"/>
</dbReference>
<reference evidence="1 2" key="1">
    <citation type="submission" date="2018-12" db="EMBL/GenBank/DDBJ databases">
        <title>Complete genome sequencing of Tabrizicola sp. K13M18.</title>
        <authorList>
            <person name="Bae J.-W."/>
        </authorList>
    </citation>
    <scope>NUCLEOTIDE SEQUENCE [LARGE SCALE GENOMIC DNA]</scope>
    <source>
        <strain evidence="1 2">K13M18</strain>
    </source>
</reference>
<organism evidence="1 2">
    <name type="scientific">Tabrizicola piscis</name>
    <dbReference type="NCBI Taxonomy" id="2494374"/>
    <lineage>
        <taxon>Bacteria</taxon>
        <taxon>Pseudomonadati</taxon>
        <taxon>Pseudomonadota</taxon>
        <taxon>Alphaproteobacteria</taxon>
        <taxon>Rhodobacterales</taxon>
        <taxon>Paracoccaceae</taxon>
        <taxon>Tabrizicola</taxon>
    </lineage>
</organism>
<name>A0A3S8U9B7_9RHOB</name>
<proteinExistence type="predicted"/>
<evidence type="ECO:0000313" key="2">
    <source>
        <dbReference type="Proteomes" id="UP000282002"/>
    </source>
</evidence>
<dbReference type="RefSeq" id="WP_125326378.1">
    <property type="nucleotide sequence ID" value="NZ_CP034328.1"/>
</dbReference>
<evidence type="ECO:0000313" key="1">
    <source>
        <dbReference type="EMBL" id="AZL60186.1"/>
    </source>
</evidence>